<dbReference type="PANTHER" id="PTHR45188:SF2">
    <property type="entry name" value="DNAJ HOMOLOG SUBFAMILY C MEMBER 7"/>
    <property type="match status" value="1"/>
</dbReference>
<dbReference type="AlphaFoldDB" id="S7MQ26"/>
<dbReference type="EMBL" id="KE161800">
    <property type="protein sequence ID" value="EPQ05520.1"/>
    <property type="molecule type" value="Genomic_DNA"/>
</dbReference>
<dbReference type="PANTHER" id="PTHR45188">
    <property type="entry name" value="DNAJ PROTEIN P58IPK HOMOLOG"/>
    <property type="match status" value="1"/>
</dbReference>
<proteinExistence type="predicted"/>
<evidence type="ECO:0000313" key="5">
    <source>
        <dbReference type="Proteomes" id="UP000052978"/>
    </source>
</evidence>
<evidence type="ECO:0000313" key="4">
    <source>
        <dbReference type="EMBL" id="EPQ05520.1"/>
    </source>
</evidence>
<keyword evidence="2" id="KW-0802">TPR repeat</keyword>
<protein>
    <submittedName>
        <fullName evidence="4">DnaJ like protein subfamily C member 7</fullName>
    </submittedName>
</protein>
<keyword evidence="5" id="KW-1185">Reference proteome</keyword>
<dbReference type="InterPro" id="IPR011990">
    <property type="entry name" value="TPR-like_helical_dom_sf"/>
</dbReference>
<feature type="repeat" description="TPR" evidence="2">
    <location>
        <begin position="140"/>
        <end position="173"/>
    </location>
</feature>
<reference evidence="4 5" key="1">
    <citation type="journal article" date="2013" name="Nat. Commun.">
        <title>Genome analysis reveals insights into physiology and longevity of the Brandt's bat Myotis brandtii.</title>
        <authorList>
            <person name="Seim I."/>
            <person name="Fang X."/>
            <person name="Xiong Z."/>
            <person name="Lobanov A.V."/>
            <person name="Huang Z."/>
            <person name="Ma S."/>
            <person name="Feng Y."/>
            <person name="Turanov A.A."/>
            <person name="Zhu Y."/>
            <person name="Lenz T.L."/>
            <person name="Gerashchenko M.V."/>
            <person name="Fan D."/>
            <person name="Hee Yim S."/>
            <person name="Yao X."/>
            <person name="Jordan D."/>
            <person name="Xiong Y."/>
            <person name="Ma Y."/>
            <person name="Lyapunov A.N."/>
            <person name="Chen G."/>
            <person name="Kulakova O.I."/>
            <person name="Sun Y."/>
            <person name="Lee S.G."/>
            <person name="Bronson R.T."/>
            <person name="Moskalev A.A."/>
            <person name="Sunyaev S.R."/>
            <person name="Zhang G."/>
            <person name="Krogh A."/>
            <person name="Wang J."/>
            <person name="Gladyshev V.N."/>
        </authorList>
    </citation>
    <scope>NUCLEOTIDE SEQUENCE [LARGE SCALE GENOMIC DNA]</scope>
</reference>
<dbReference type="InterPro" id="IPR019734">
    <property type="entry name" value="TPR_rpt"/>
</dbReference>
<dbReference type="SUPFAM" id="SSF48452">
    <property type="entry name" value="TPR-like"/>
    <property type="match status" value="2"/>
</dbReference>
<accession>S7MQ26</accession>
<keyword evidence="1" id="KW-0677">Repeat</keyword>
<dbReference type="Proteomes" id="UP000052978">
    <property type="component" value="Unassembled WGS sequence"/>
</dbReference>
<feature type="region of interest" description="Disordered" evidence="3">
    <location>
        <begin position="296"/>
        <end position="315"/>
    </location>
</feature>
<evidence type="ECO:0000256" key="3">
    <source>
        <dbReference type="SAM" id="MobiDB-lite"/>
    </source>
</evidence>
<dbReference type="Gene3D" id="1.25.40.10">
    <property type="entry name" value="Tetratricopeptide repeat domain"/>
    <property type="match status" value="1"/>
</dbReference>
<sequence length="315" mass="34464">MTVPPSTFPPRALPRAARTGMKQLGRALQQGLAEGVASIATALGTGPGSLDRGLGEAVAAPTWLPLPLAARHLLWALESFKTDSKTLEDCIPVCEQCALKFAPACHCFKILQAEYLAMLGHSPEAQSVAGDIFTNGSTNVDALYVRGLCLYYEGRIEKMVQFFVQALRMAPDHEKACVACRNAKTLKAKRDGNKPLKEGNCKLAKEQSIKVLGIDPNTIKTNAKFFSGTVHSKLREPYDAIEDCTDAGKLGGMCVKAFWRRAQCYMDTEDMIKGLKKQEAYENVYWAEKTHEQEQLKKFTAGTEEGSLTSSSPEP</sequence>
<feature type="compositionally biased region" description="Polar residues" evidence="3">
    <location>
        <begin position="306"/>
        <end position="315"/>
    </location>
</feature>
<gene>
    <name evidence="4" type="ORF">D623_10035475</name>
</gene>
<dbReference type="PROSITE" id="PS50005">
    <property type="entry name" value="TPR"/>
    <property type="match status" value="1"/>
</dbReference>
<name>S7MQ26_MYOBR</name>
<dbReference type="SMART" id="SM00028">
    <property type="entry name" value="TPR"/>
    <property type="match status" value="1"/>
</dbReference>
<organism evidence="4 5">
    <name type="scientific">Myotis brandtii</name>
    <name type="common">Brandt's bat</name>
    <dbReference type="NCBI Taxonomy" id="109478"/>
    <lineage>
        <taxon>Eukaryota</taxon>
        <taxon>Metazoa</taxon>
        <taxon>Chordata</taxon>
        <taxon>Craniata</taxon>
        <taxon>Vertebrata</taxon>
        <taxon>Euteleostomi</taxon>
        <taxon>Mammalia</taxon>
        <taxon>Eutheria</taxon>
        <taxon>Laurasiatheria</taxon>
        <taxon>Chiroptera</taxon>
        <taxon>Yangochiroptera</taxon>
        <taxon>Vespertilionidae</taxon>
        <taxon>Myotis</taxon>
    </lineage>
</organism>
<evidence type="ECO:0000256" key="2">
    <source>
        <dbReference type="PROSITE-ProRule" id="PRU00339"/>
    </source>
</evidence>
<evidence type="ECO:0000256" key="1">
    <source>
        <dbReference type="ARBA" id="ARBA00022737"/>
    </source>
</evidence>